<reference evidence="1" key="2">
    <citation type="submission" date="2021-10" db="EMBL/GenBank/DDBJ databases">
        <authorList>
            <person name="Piombo E."/>
        </authorList>
    </citation>
    <scope>NUCLEOTIDE SEQUENCE</scope>
</reference>
<organism evidence="1 2">
    <name type="scientific">Clonostachys rosea f. rosea IK726</name>
    <dbReference type="NCBI Taxonomy" id="1349383"/>
    <lineage>
        <taxon>Eukaryota</taxon>
        <taxon>Fungi</taxon>
        <taxon>Dikarya</taxon>
        <taxon>Ascomycota</taxon>
        <taxon>Pezizomycotina</taxon>
        <taxon>Sordariomycetes</taxon>
        <taxon>Hypocreomycetidae</taxon>
        <taxon>Hypocreales</taxon>
        <taxon>Bionectriaceae</taxon>
        <taxon>Clonostachys</taxon>
    </lineage>
</organism>
<sequence length="455" mass="51410">MPTIDLVEQRSLHFFYRVTQHDVSRSFEPHFWGRLAWQASRAYLTVQYALEAVSAMYEAYLRMEHVTHQSQGVLDTPTSRSALVAYSKAVKLISKDMSAGTIPLEAVLICCLLFVWLEFLRNDFATGMKHLRSGLSILLEAPGILTRRSLPLTAVDGSIPHIFTRLQIQATLHGCPSSDFNSAPMPCPSEAILSPRPHGFLTLAEARYFLDSKLLYIFQFIREKEAFEASRGIGATGYPEWSYLVARRDTHVAELMRWRVAFRSSSLFRTSNTVNSVGVLLLRLNFKVALMALTGLFFYSEMQYDEYNAEFQQLLTLVERILQSGPSKGNCLVLSLDTGIIPSLFFIILKCRERTIRRKAMEALKSAPEREGMWHRDSIIAATSWKVSVEEDLAARVFGVYQGPPPRDARIYRERVRDANSDGKSALVRFDGGPTGSSVTEWELNGLLSRLGDMM</sequence>
<comment type="caution">
    <text evidence="1">The sequence shown here is derived from an EMBL/GenBank/DDBJ whole genome shotgun (WGS) entry which is preliminary data.</text>
</comment>
<evidence type="ECO:0000313" key="1">
    <source>
        <dbReference type="EMBL" id="CAG9949456.1"/>
    </source>
</evidence>
<proteinExistence type="predicted"/>
<dbReference type="Proteomes" id="UP000836387">
    <property type="component" value="Unassembled WGS sequence"/>
</dbReference>
<name>A0ACA9U808_BIOOC</name>
<keyword evidence="2" id="KW-1185">Reference proteome</keyword>
<accession>A0ACA9U808</accession>
<gene>
    <name evidence="1" type="ORF">CRV2_00019470</name>
</gene>
<evidence type="ECO:0000313" key="2">
    <source>
        <dbReference type="Proteomes" id="UP000836387"/>
    </source>
</evidence>
<dbReference type="EMBL" id="CADEHS020000091">
    <property type="protein sequence ID" value="CAG9949456.1"/>
    <property type="molecule type" value="Genomic_DNA"/>
</dbReference>
<protein>
    <submittedName>
        <fullName evidence="1">Uncharacterized protein</fullName>
    </submittedName>
</protein>
<reference evidence="1" key="1">
    <citation type="submission" date="2020-04" db="EMBL/GenBank/DDBJ databases">
        <authorList>
            <person name="Broberg M."/>
        </authorList>
    </citation>
    <scope>NUCLEOTIDE SEQUENCE</scope>
</reference>